<evidence type="ECO:0000256" key="7">
    <source>
        <dbReference type="RuleBase" id="RU003792"/>
    </source>
</evidence>
<evidence type="ECO:0000256" key="4">
    <source>
        <dbReference type="HAMAP-Rule" id="MF_00171"/>
    </source>
</evidence>
<comment type="catalytic activity">
    <reaction evidence="4 7">
        <text>uridine(38/39/40) in tRNA = pseudouridine(38/39/40) in tRNA</text>
        <dbReference type="Rhea" id="RHEA:22376"/>
        <dbReference type="Rhea" id="RHEA-COMP:10085"/>
        <dbReference type="Rhea" id="RHEA-COMP:10087"/>
        <dbReference type="ChEBI" id="CHEBI:65314"/>
        <dbReference type="ChEBI" id="CHEBI:65315"/>
        <dbReference type="EC" id="5.4.99.12"/>
    </reaction>
</comment>
<accession>D7CJI9</accession>
<reference evidence="9 10" key="2">
    <citation type="journal article" date="2010" name="Stand. Genomic Sci.">
        <title>Complete genome sequence of Syntrophothermus lipocalidus type strain (TGB-C1).</title>
        <authorList>
            <person name="Djao O.D."/>
            <person name="Zhang X."/>
            <person name="Lucas S."/>
            <person name="Lapidus A."/>
            <person name="Del Rio T.G."/>
            <person name="Nolan M."/>
            <person name="Tice H."/>
            <person name="Cheng J.F."/>
            <person name="Han C."/>
            <person name="Tapia R."/>
            <person name="Goodwin L."/>
            <person name="Pitluck S."/>
            <person name="Liolios K."/>
            <person name="Ivanova N."/>
            <person name="Mavromatis K."/>
            <person name="Mikhailova N."/>
            <person name="Ovchinnikova G."/>
            <person name="Pati A."/>
            <person name="Brambilla E."/>
            <person name="Chen A."/>
            <person name="Palaniappan K."/>
            <person name="Land M."/>
            <person name="Hauser L."/>
            <person name="Chang Y.J."/>
            <person name="Jeffries C.D."/>
            <person name="Rohde M."/>
            <person name="Sikorski J."/>
            <person name="Spring S."/>
            <person name="Goker M."/>
            <person name="Detter J.C."/>
            <person name="Woyke T."/>
            <person name="Bristow J."/>
            <person name="Eisen J.A."/>
            <person name="Markowitz V."/>
            <person name="Hugenholtz P."/>
            <person name="Kyrpides N.C."/>
            <person name="Klenk H.P."/>
        </authorList>
    </citation>
    <scope>NUCLEOTIDE SEQUENCE [LARGE SCALE GENOMIC DNA]</scope>
    <source>
        <strain evidence="10">DSM 12680 / TGB-C1</strain>
    </source>
</reference>
<dbReference type="EMBL" id="CP002048">
    <property type="protein sequence ID" value="ADI02944.1"/>
    <property type="molecule type" value="Genomic_DNA"/>
</dbReference>
<dbReference type="GO" id="GO:0003723">
    <property type="term" value="F:RNA binding"/>
    <property type="evidence" value="ECO:0007669"/>
    <property type="project" value="InterPro"/>
</dbReference>
<dbReference type="OrthoDB" id="9811823at2"/>
<comment type="similarity">
    <text evidence="1 4 7">Belongs to the tRNA pseudouridine synthase TruA family.</text>
</comment>
<dbReference type="InterPro" id="IPR001406">
    <property type="entry name" value="PsdUridine_synth_TruA"/>
</dbReference>
<comment type="caution">
    <text evidence="4">Lacks conserved residue(s) required for the propagation of feature annotation.</text>
</comment>
<dbReference type="Pfam" id="PF01416">
    <property type="entry name" value="PseudoU_synth_1"/>
    <property type="match status" value="2"/>
</dbReference>
<evidence type="ECO:0000256" key="1">
    <source>
        <dbReference type="ARBA" id="ARBA00009375"/>
    </source>
</evidence>
<dbReference type="CDD" id="cd02570">
    <property type="entry name" value="PseudoU_synth_EcTruA"/>
    <property type="match status" value="1"/>
</dbReference>
<keyword evidence="10" id="KW-1185">Reference proteome</keyword>
<dbReference type="eggNOG" id="COG0101">
    <property type="taxonomic scope" value="Bacteria"/>
</dbReference>
<dbReference type="FunFam" id="3.30.70.580:FF:000001">
    <property type="entry name" value="tRNA pseudouridine synthase A"/>
    <property type="match status" value="1"/>
</dbReference>
<organism evidence="9 10">
    <name type="scientific">Syntrophothermus lipocalidus (strain DSM 12680 / TGB-C1)</name>
    <dbReference type="NCBI Taxonomy" id="643648"/>
    <lineage>
        <taxon>Bacteria</taxon>
        <taxon>Bacillati</taxon>
        <taxon>Bacillota</taxon>
        <taxon>Clostridia</taxon>
        <taxon>Eubacteriales</taxon>
        <taxon>Syntrophomonadaceae</taxon>
        <taxon>Syntrophothermus</taxon>
    </lineage>
</organism>
<dbReference type="EC" id="5.4.99.12" evidence="4"/>
<evidence type="ECO:0000256" key="6">
    <source>
        <dbReference type="PIRSR" id="PIRSR001430-2"/>
    </source>
</evidence>
<dbReference type="Gene3D" id="3.30.70.660">
    <property type="entry name" value="Pseudouridine synthase I, catalytic domain, C-terminal subdomain"/>
    <property type="match status" value="1"/>
</dbReference>
<dbReference type="InterPro" id="IPR020097">
    <property type="entry name" value="PsdUridine_synth_TruA_a/b_dom"/>
</dbReference>
<dbReference type="Gene3D" id="3.30.70.580">
    <property type="entry name" value="Pseudouridine synthase I, catalytic domain, N-terminal subdomain"/>
    <property type="match status" value="1"/>
</dbReference>
<evidence type="ECO:0000256" key="2">
    <source>
        <dbReference type="ARBA" id="ARBA00022694"/>
    </source>
</evidence>
<dbReference type="HOGENOM" id="CLU_014673_0_1_9"/>
<evidence type="ECO:0000256" key="5">
    <source>
        <dbReference type="PIRSR" id="PIRSR001430-1"/>
    </source>
</evidence>
<dbReference type="HAMAP" id="MF_00171">
    <property type="entry name" value="TruA"/>
    <property type="match status" value="1"/>
</dbReference>
<dbReference type="GO" id="GO:0031119">
    <property type="term" value="P:tRNA pseudouridine synthesis"/>
    <property type="evidence" value="ECO:0007669"/>
    <property type="project" value="UniProtKB-UniRule"/>
</dbReference>
<reference evidence="10" key="1">
    <citation type="journal article" date="2010" name="Stand. Genomic Sci.">
        <title>Complete genome sequence of Syntrophothermus lipocalidus type strain (TGB-C1T).</title>
        <authorList>
            <consortium name="US DOE Joint Genome Institute (JGI-PGF)"/>
            <person name="Djao O."/>
            <person name="Zhang X."/>
            <person name="Lucas S."/>
            <person name="Lapidus A."/>
            <person name="Glavina Del Rio T."/>
            <person name="Nolan M."/>
            <person name="Tice H."/>
            <person name="Cheng J."/>
            <person name="Han C."/>
            <person name="Tapia R."/>
            <person name="Goodwin L."/>
            <person name="Pitluck S."/>
            <person name="Liolios K."/>
            <person name="Ivanova N."/>
            <person name="Mavromatis K."/>
            <person name="Mikhailova N."/>
            <person name="Ovchinnikova G."/>
            <person name="Pati A."/>
            <person name="Brambilla E."/>
            <person name="Chen A."/>
            <person name="Palaniappan K."/>
            <person name="Land M."/>
            <person name="Hauser L."/>
            <person name="Chang Y."/>
            <person name="Jeffries C."/>
            <person name="Rohde M."/>
            <person name="Sikorski J."/>
            <person name="Spring S."/>
            <person name="Goker M."/>
            <person name="Detter J."/>
            <person name="Woyke T."/>
            <person name="Bristow J."/>
            <person name="Eisen J."/>
            <person name="Markowitz V."/>
            <person name="Hugenholtz P."/>
            <person name="Kyrpides N."/>
            <person name="Klenk H."/>
        </authorList>
    </citation>
    <scope>NUCLEOTIDE SEQUENCE [LARGE SCALE GENOMIC DNA]</scope>
    <source>
        <strain evidence="10">DSM 12680 / TGB-C1</strain>
    </source>
</reference>
<evidence type="ECO:0000313" key="10">
    <source>
        <dbReference type="Proteomes" id="UP000000378"/>
    </source>
</evidence>
<dbReference type="GO" id="GO:0160147">
    <property type="term" value="F:tRNA pseudouridine(38-40) synthase activity"/>
    <property type="evidence" value="ECO:0007669"/>
    <property type="project" value="UniProtKB-EC"/>
</dbReference>
<proteinExistence type="inferred from homology"/>
<evidence type="ECO:0000313" key="9">
    <source>
        <dbReference type="EMBL" id="ADI02944.1"/>
    </source>
</evidence>
<sequence length="244" mass="27626">MNRIKALVEYEGTRYSGFQRQPRGLTIEGELEAAICKLTGERVKVLAAGRTDAGVHALGQVIAFDTESPIPPERFAPALNSVLPSDIRVLKSEKAKEGFHPRYQARAKAYRYLIYRQEEGRTFYRNLAYYYPQPLDLPAMAKAARYMEGTHDFMAFCASGSGVRNYVRTVFEVSINEKPPFLQIDVCGDGFLYNMVRIMVGTLLEVGRKRLAPEEVEQILLSRDRQRAGPTVPACGLYLKRVFY</sequence>
<dbReference type="PANTHER" id="PTHR11142">
    <property type="entry name" value="PSEUDOURIDYLATE SYNTHASE"/>
    <property type="match status" value="1"/>
</dbReference>
<feature type="active site" description="Nucleophile" evidence="4 5">
    <location>
        <position position="52"/>
    </location>
</feature>
<dbReference type="SUPFAM" id="SSF55120">
    <property type="entry name" value="Pseudouridine synthase"/>
    <property type="match status" value="1"/>
</dbReference>
<evidence type="ECO:0000256" key="3">
    <source>
        <dbReference type="ARBA" id="ARBA00023235"/>
    </source>
</evidence>
<dbReference type="Proteomes" id="UP000000378">
    <property type="component" value="Chromosome"/>
</dbReference>
<dbReference type="PIRSF" id="PIRSF001430">
    <property type="entry name" value="tRNA_psdUrid_synth"/>
    <property type="match status" value="1"/>
</dbReference>
<dbReference type="InterPro" id="IPR020103">
    <property type="entry name" value="PsdUridine_synth_cat_dom_sf"/>
</dbReference>
<dbReference type="PANTHER" id="PTHR11142:SF0">
    <property type="entry name" value="TRNA PSEUDOURIDINE SYNTHASE-LIKE 1"/>
    <property type="match status" value="1"/>
</dbReference>
<feature type="domain" description="Pseudouridine synthase I TruA alpha/beta" evidence="8">
    <location>
        <begin position="143"/>
        <end position="244"/>
    </location>
</feature>
<gene>
    <name evidence="4" type="primary">truA</name>
    <name evidence="9" type="ordered locus">Slip_2203</name>
</gene>
<feature type="binding site" evidence="4 6">
    <location>
        <position position="110"/>
    </location>
    <ligand>
        <name>substrate</name>
    </ligand>
</feature>
<comment type="function">
    <text evidence="4">Formation of pseudouridine at positions 38, 39 and 40 in the anticodon stem and loop of transfer RNAs.</text>
</comment>
<dbReference type="RefSeq" id="WP_013176346.1">
    <property type="nucleotide sequence ID" value="NC_014220.1"/>
</dbReference>
<protein>
    <recommendedName>
        <fullName evidence="4">tRNA pseudouridine synthase A</fullName>
        <ecNumber evidence="4">5.4.99.12</ecNumber>
    </recommendedName>
    <alternativeName>
        <fullName evidence="4">tRNA pseudouridine(38-40) synthase</fullName>
    </alternativeName>
    <alternativeName>
        <fullName evidence="4">tRNA pseudouridylate synthase I</fullName>
    </alternativeName>
    <alternativeName>
        <fullName evidence="4">tRNA-uridine isomerase I</fullName>
    </alternativeName>
</protein>
<dbReference type="STRING" id="643648.Slip_2203"/>
<feature type="domain" description="Pseudouridine synthase I TruA alpha/beta" evidence="8">
    <location>
        <begin position="6"/>
        <end position="103"/>
    </location>
</feature>
<dbReference type="InterPro" id="IPR020095">
    <property type="entry name" value="PsdUridine_synth_TruA_C"/>
</dbReference>
<dbReference type="InterPro" id="IPR020094">
    <property type="entry name" value="TruA/RsuA/RluB/E/F_N"/>
</dbReference>
<dbReference type="KEGG" id="slp:Slip_2203"/>
<dbReference type="GO" id="GO:0016829">
    <property type="term" value="F:lyase activity"/>
    <property type="evidence" value="ECO:0007669"/>
    <property type="project" value="UniProtKB-KW"/>
</dbReference>
<keyword evidence="2 4" id="KW-0819">tRNA processing</keyword>
<evidence type="ECO:0000259" key="8">
    <source>
        <dbReference type="Pfam" id="PF01416"/>
    </source>
</evidence>
<dbReference type="AlphaFoldDB" id="D7CJI9"/>
<keyword evidence="9" id="KW-0456">Lyase</keyword>
<keyword evidence="3 4" id="KW-0413">Isomerase</keyword>
<name>D7CJI9_SYNLT</name>
<comment type="subunit">
    <text evidence="4">Homodimer.</text>
</comment>
<dbReference type="NCBIfam" id="TIGR00071">
    <property type="entry name" value="hisT_truA"/>
    <property type="match status" value="1"/>
</dbReference>